<evidence type="ECO:0000313" key="2">
    <source>
        <dbReference type="EMBL" id="GAG55186.1"/>
    </source>
</evidence>
<accession>X1A4Q6</accession>
<dbReference type="EMBL" id="BART01008562">
    <property type="protein sequence ID" value="GAG55186.1"/>
    <property type="molecule type" value="Genomic_DNA"/>
</dbReference>
<name>X1A4Q6_9ZZZZ</name>
<gene>
    <name evidence="2" type="ORF">S01H4_19232</name>
</gene>
<evidence type="ECO:0000259" key="1">
    <source>
        <dbReference type="Pfam" id="PF22599"/>
    </source>
</evidence>
<feature type="domain" description="SecDF P1 head subdomain" evidence="1">
    <location>
        <begin position="1"/>
        <end position="60"/>
    </location>
</feature>
<feature type="non-terminal residue" evidence="2">
    <location>
        <position position="60"/>
    </location>
</feature>
<comment type="caution">
    <text evidence="2">The sequence shown here is derived from an EMBL/GenBank/DDBJ whole genome shotgun (WGS) entry which is preliminary data.</text>
</comment>
<dbReference type="Gene3D" id="3.30.1360.200">
    <property type="match status" value="1"/>
</dbReference>
<dbReference type="InterPro" id="IPR054384">
    <property type="entry name" value="SecDF_P1_head"/>
</dbReference>
<proteinExistence type="predicted"/>
<sequence>MTGADLKSVQVVTGPTGEYQVSFELSPNGAGVFGDFTTNNIGKMLAIVLDKEIISAPTIN</sequence>
<dbReference type="AlphaFoldDB" id="X1A4Q6"/>
<reference evidence="2" key="1">
    <citation type="journal article" date="2014" name="Front. Microbiol.">
        <title>High frequency of phylogenetically diverse reductive dehalogenase-homologous genes in deep subseafloor sedimentary metagenomes.</title>
        <authorList>
            <person name="Kawai M."/>
            <person name="Futagami T."/>
            <person name="Toyoda A."/>
            <person name="Takaki Y."/>
            <person name="Nishi S."/>
            <person name="Hori S."/>
            <person name="Arai W."/>
            <person name="Tsubouchi T."/>
            <person name="Morono Y."/>
            <person name="Uchiyama I."/>
            <person name="Ito T."/>
            <person name="Fujiyama A."/>
            <person name="Inagaki F."/>
            <person name="Takami H."/>
        </authorList>
    </citation>
    <scope>NUCLEOTIDE SEQUENCE</scope>
    <source>
        <strain evidence="2">Expedition CK06-06</strain>
    </source>
</reference>
<protein>
    <recommendedName>
        <fullName evidence="1">SecDF P1 head subdomain domain-containing protein</fullName>
    </recommendedName>
</protein>
<dbReference type="Pfam" id="PF22599">
    <property type="entry name" value="SecDF_P1_head"/>
    <property type="match status" value="1"/>
</dbReference>
<organism evidence="2">
    <name type="scientific">marine sediment metagenome</name>
    <dbReference type="NCBI Taxonomy" id="412755"/>
    <lineage>
        <taxon>unclassified sequences</taxon>
        <taxon>metagenomes</taxon>
        <taxon>ecological metagenomes</taxon>
    </lineage>
</organism>